<protein>
    <submittedName>
        <fullName evidence="1">Uncharacterized protein</fullName>
    </submittedName>
</protein>
<reference evidence="1 2" key="1">
    <citation type="submission" date="2017-05" db="EMBL/GenBank/DDBJ databases">
        <title>The Genome Sequence of Enterococcus mundtii 6B1_DIV0119.</title>
        <authorList>
            <consortium name="The Broad Institute Genomics Platform"/>
            <consortium name="The Broad Institute Genomic Center for Infectious Diseases"/>
            <person name="Earl A."/>
            <person name="Manson A."/>
            <person name="Schwartman J."/>
            <person name="Gilmore M."/>
            <person name="Abouelleil A."/>
            <person name="Cao P."/>
            <person name="Chapman S."/>
            <person name="Cusick C."/>
            <person name="Shea T."/>
            <person name="Young S."/>
            <person name="Neafsey D."/>
            <person name="Nusbaum C."/>
            <person name="Birren B."/>
        </authorList>
    </citation>
    <scope>NUCLEOTIDE SEQUENCE [LARGE SCALE GENOMIC DNA]</scope>
    <source>
        <strain evidence="1 2">6B1_DIV0119</strain>
    </source>
</reference>
<comment type="caution">
    <text evidence="1">The sequence shown here is derived from an EMBL/GenBank/DDBJ whole genome shotgun (WGS) entry which is preliminary data.</text>
</comment>
<accession>A0A242L103</accession>
<sequence length="293" mass="33930">MDTAFRLKMKIQQNEPIEDPMLYLEQSLIVKKYEQQENLSTLGKIFALIGLAEIPYANQLPVTQSLIQYVEEMVATPDGFSYTGKAEDIVPCYNAMLLETYVRLGLGQTLPAQRALTWIKNYQLFERNQTTSWTGRGICQHGGCLRKTPCYIGIGKSVRALITYQKMVDQSDPQVKQMITDGVIYMEKHQWFKRLSNGQPISAHITENMFPQGYVLSLTDLIYIASHTNDLDQEALQPLIELLQMKQTKTKGWKNEYIYRYNGYQPFSMRRHDCPWITEMVLQFIHTNSLKSF</sequence>
<organism evidence="1 2">
    <name type="scientific">Enterococcus mundtii</name>
    <dbReference type="NCBI Taxonomy" id="53346"/>
    <lineage>
        <taxon>Bacteria</taxon>
        <taxon>Bacillati</taxon>
        <taxon>Bacillota</taxon>
        <taxon>Bacilli</taxon>
        <taxon>Lactobacillales</taxon>
        <taxon>Enterococcaceae</taxon>
        <taxon>Enterococcus</taxon>
    </lineage>
</organism>
<dbReference type="EMBL" id="NGMS01000001">
    <property type="protein sequence ID" value="OTP27801.1"/>
    <property type="molecule type" value="Genomic_DNA"/>
</dbReference>
<evidence type="ECO:0000313" key="2">
    <source>
        <dbReference type="Proteomes" id="UP000195024"/>
    </source>
</evidence>
<dbReference type="AlphaFoldDB" id="A0A242L103"/>
<gene>
    <name evidence="1" type="ORF">A5802_001537</name>
</gene>
<proteinExistence type="predicted"/>
<name>A0A242L103_ENTMU</name>
<dbReference type="Proteomes" id="UP000195024">
    <property type="component" value="Unassembled WGS sequence"/>
</dbReference>
<dbReference type="RefSeq" id="WP_086334919.1">
    <property type="nucleotide sequence ID" value="NZ_CABHEA010000010.1"/>
</dbReference>
<evidence type="ECO:0000313" key="1">
    <source>
        <dbReference type="EMBL" id="OTP27801.1"/>
    </source>
</evidence>